<name>A0AAE9Y9I7_9ACTN</name>
<dbReference type="InterPro" id="IPR003004">
    <property type="entry name" value="GspF/PilC"/>
</dbReference>
<keyword evidence="5 8" id="KW-0812">Transmembrane</keyword>
<organism evidence="10 11">
    <name type="scientific">Iamia majanohamensis</name>
    <dbReference type="NCBI Taxonomy" id="467976"/>
    <lineage>
        <taxon>Bacteria</taxon>
        <taxon>Bacillati</taxon>
        <taxon>Actinomycetota</taxon>
        <taxon>Acidimicrobiia</taxon>
        <taxon>Acidimicrobiales</taxon>
        <taxon>Iamiaceae</taxon>
        <taxon>Iamia</taxon>
    </lineage>
</organism>
<accession>A0AAE9Y9I7</accession>
<dbReference type="GO" id="GO:0005886">
    <property type="term" value="C:plasma membrane"/>
    <property type="evidence" value="ECO:0007669"/>
    <property type="project" value="UniProtKB-SubCell"/>
</dbReference>
<dbReference type="Pfam" id="PF00482">
    <property type="entry name" value="T2SSF"/>
    <property type="match status" value="2"/>
</dbReference>
<comment type="similarity">
    <text evidence="2">Belongs to the GSP F family.</text>
</comment>
<dbReference type="PANTHER" id="PTHR30012:SF4">
    <property type="entry name" value="MSHA BIOGENESIS PROTEIN MSHG"/>
    <property type="match status" value="1"/>
</dbReference>
<dbReference type="InterPro" id="IPR018076">
    <property type="entry name" value="T2SS_GspF_dom"/>
</dbReference>
<evidence type="ECO:0000256" key="4">
    <source>
        <dbReference type="ARBA" id="ARBA00022519"/>
    </source>
</evidence>
<evidence type="ECO:0000256" key="1">
    <source>
        <dbReference type="ARBA" id="ARBA00004429"/>
    </source>
</evidence>
<evidence type="ECO:0000256" key="6">
    <source>
        <dbReference type="ARBA" id="ARBA00022989"/>
    </source>
</evidence>
<dbReference type="AlphaFoldDB" id="A0AAE9Y9I7"/>
<keyword evidence="4" id="KW-0997">Cell inner membrane</keyword>
<dbReference type="RefSeq" id="WP_272736361.1">
    <property type="nucleotide sequence ID" value="NZ_CP116942.1"/>
</dbReference>
<dbReference type="Proteomes" id="UP001216390">
    <property type="component" value="Chromosome"/>
</dbReference>
<dbReference type="Gene3D" id="1.20.81.30">
    <property type="entry name" value="Type II secretion system (T2SS), domain F"/>
    <property type="match status" value="2"/>
</dbReference>
<reference evidence="10" key="1">
    <citation type="submission" date="2023-01" db="EMBL/GenBank/DDBJ databases">
        <title>The diversity of Class Acidimicrobiia in South China Sea sediment environments and the proposal of Iamia marina sp. nov., a novel species of the genus Iamia.</title>
        <authorList>
            <person name="He Y."/>
            <person name="Tian X."/>
        </authorList>
    </citation>
    <scope>NUCLEOTIDE SEQUENCE</scope>
    <source>
        <strain evidence="10">DSM 19957</strain>
    </source>
</reference>
<keyword evidence="11" id="KW-1185">Reference proteome</keyword>
<dbReference type="KEGG" id="ima:PO878_20315"/>
<evidence type="ECO:0000256" key="5">
    <source>
        <dbReference type="ARBA" id="ARBA00022692"/>
    </source>
</evidence>
<dbReference type="PANTHER" id="PTHR30012">
    <property type="entry name" value="GENERAL SECRETION PATHWAY PROTEIN"/>
    <property type="match status" value="1"/>
</dbReference>
<keyword evidence="7 8" id="KW-0472">Membrane</keyword>
<keyword evidence="6 8" id="KW-1133">Transmembrane helix</keyword>
<evidence type="ECO:0000256" key="7">
    <source>
        <dbReference type="ARBA" id="ARBA00023136"/>
    </source>
</evidence>
<evidence type="ECO:0000313" key="10">
    <source>
        <dbReference type="EMBL" id="WCO66839.1"/>
    </source>
</evidence>
<evidence type="ECO:0000313" key="11">
    <source>
        <dbReference type="Proteomes" id="UP001216390"/>
    </source>
</evidence>
<sequence length="403" mass="44161">MPEFKYSAVGADGRAVKGTSEALSASVLENELLLQGHTAVQVRERKSFTQIEITKERVPTAEVMLFSRQLAAFTRTGIPLNEAIRIVADGVQSKRFQAILVEVEEAIQAGVPFSTAIGRHADVFPSYYVSILGSAELTGRLDIVLDQLATYIERDEEARSSVKSAMIYPSVILGMSIVVVAVMVLFVLPRFVEFFEDFDSELPLPTRMLLGFTDFVGTWWWAIALVLVLVMAGYVASGRTSRGRYLRHSVFLKVPLVGTIIEYSVIERFCRVIGAMMRAGVPLPVAMSAAIEGTSNEVFLRALEPAREEMIQGEGIAGPISRTGLFPVAAVQMIRVGEETGTLDEQMASAADFYSRELQYKLKRLTTVFEPAVIIFMGVVVGFVAVALISAMYGVYSGQDLDS</sequence>
<dbReference type="EMBL" id="CP116942">
    <property type="protein sequence ID" value="WCO66839.1"/>
    <property type="molecule type" value="Genomic_DNA"/>
</dbReference>
<dbReference type="InterPro" id="IPR042094">
    <property type="entry name" value="T2SS_GspF_sf"/>
</dbReference>
<feature type="transmembrane region" description="Helical" evidence="8">
    <location>
        <begin position="167"/>
        <end position="188"/>
    </location>
</feature>
<proteinExistence type="inferred from homology"/>
<feature type="domain" description="Type II secretion system protein GspF" evidence="9">
    <location>
        <begin position="269"/>
        <end position="389"/>
    </location>
</feature>
<evidence type="ECO:0000256" key="2">
    <source>
        <dbReference type="ARBA" id="ARBA00005745"/>
    </source>
</evidence>
<evidence type="ECO:0000259" key="9">
    <source>
        <dbReference type="Pfam" id="PF00482"/>
    </source>
</evidence>
<feature type="transmembrane region" description="Helical" evidence="8">
    <location>
        <begin position="218"/>
        <end position="237"/>
    </location>
</feature>
<gene>
    <name evidence="10" type="ORF">PO878_20315</name>
</gene>
<feature type="domain" description="Type II secretion system protein GspF" evidence="9">
    <location>
        <begin position="66"/>
        <end position="189"/>
    </location>
</feature>
<evidence type="ECO:0000256" key="8">
    <source>
        <dbReference type="SAM" id="Phobius"/>
    </source>
</evidence>
<protein>
    <submittedName>
        <fullName evidence="10">Type II secretion system F family protein</fullName>
    </submittedName>
</protein>
<evidence type="ECO:0000256" key="3">
    <source>
        <dbReference type="ARBA" id="ARBA00022475"/>
    </source>
</evidence>
<feature type="transmembrane region" description="Helical" evidence="8">
    <location>
        <begin position="372"/>
        <end position="396"/>
    </location>
</feature>
<dbReference type="PRINTS" id="PR00812">
    <property type="entry name" value="BCTERIALGSPF"/>
</dbReference>
<dbReference type="FunFam" id="1.20.81.30:FF:000001">
    <property type="entry name" value="Type II secretion system protein F"/>
    <property type="match status" value="1"/>
</dbReference>
<keyword evidence="3" id="KW-1003">Cell membrane</keyword>
<comment type="subcellular location">
    <subcellularLocation>
        <location evidence="1">Cell inner membrane</location>
        <topology evidence="1">Multi-pass membrane protein</topology>
    </subcellularLocation>
</comment>
<dbReference type="GO" id="GO:0015628">
    <property type="term" value="P:protein secretion by the type II secretion system"/>
    <property type="evidence" value="ECO:0007669"/>
    <property type="project" value="TreeGrafter"/>
</dbReference>